<evidence type="ECO:0000313" key="2">
    <source>
        <dbReference type="Proteomes" id="UP000326464"/>
    </source>
</evidence>
<sequence length="199" mass="21313">MSEAAPAGIGPRPVTLFTGQWADLPFEQVARPAGEWGDDGLEIACWGDHLDPVRAAHDDDYVQDRLRILAENNLSVHAIAIHLTGQAVCDGLIDERHQGILAIEVRGDGDPEGRDFVTGHGDVPWNPIRMFNSIGYEGPTSIEWEDAGMDRLIGAPRALALVRELARPAPSAAAVDAAFPVRNAGIPDVSEHASTKEGS</sequence>
<evidence type="ECO:0000313" key="1">
    <source>
        <dbReference type="EMBL" id="MPY10386.1"/>
    </source>
</evidence>
<dbReference type="AlphaFoldDB" id="A0A7X1NP57"/>
<protein>
    <recommendedName>
        <fullName evidence="3">AP endonuclease</fullName>
    </recommendedName>
</protein>
<keyword evidence="2" id="KW-1185">Reference proteome</keyword>
<dbReference type="Proteomes" id="UP000326464">
    <property type="component" value="Unassembled WGS sequence"/>
</dbReference>
<dbReference type="EMBL" id="VJXX01000001">
    <property type="protein sequence ID" value="MPY10386.1"/>
    <property type="molecule type" value="Genomic_DNA"/>
</dbReference>
<reference evidence="2" key="1">
    <citation type="submission" date="2019-07" db="EMBL/GenBank/DDBJ databases">
        <title>Arthrobacter KR32 sp. nov., isolated from mountain cheese made of cows milk.</title>
        <authorList>
            <person name="Flegler A."/>
        </authorList>
    </citation>
    <scope>NUCLEOTIDE SEQUENCE [LARGE SCALE GENOMIC DNA]</scope>
    <source>
        <strain evidence="2">KR32</strain>
    </source>
</reference>
<gene>
    <name evidence="1" type="ORF">FNH21_06570</name>
</gene>
<accession>A0A7X1NP57</accession>
<dbReference type="OrthoDB" id="9779184at2"/>
<proteinExistence type="predicted"/>
<name>A0A7X1NP57_9MICC</name>
<dbReference type="SUPFAM" id="SSF51658">
    <property type="entry name" value="Xylose isomerase-like"/>
    <property type="match status" value="2"/>
</dbReference>
<evidence type="ECO:0008006" key="3">
    <source>
        <dbReference type="Google" id="ProtNLM"/>
    </source>
</evidence>
<dbReference type="Gene3D" id="3.20.20.150">
    <property type="entry name" value="Divalent-metal-dependent TIM barrel enzymes"/>
    <property type="match status" value="2"/>
</dbReference>
<dbReference type="InterPro" id="IPR036237">
    <property type="entry name" value="Xyl_isomerase-like_sf"/>
</dbReference>
<organism evidence="1 2">
    <name type="scientific">Arthrobacter bussei</name>
    <dbReference type="NCBI Taxonomy" id="2594179"/>
    <lineage>
        <taxon>Bacteria</taxon>
        <taxon>Bacillati</taxon>
        <taxon>Actinomycetota</taxon>
        <taxon>Actinomycetes</taxon>
        <taxon>Micrococcales</taxon>
        <taxon>Micrococcaceae</taxon>
        <taxon>Arthrobacter</taxon>
    </lineage>
</organism>
<dbReference type="RefSeq" id="WP_152813205.1">
    <property type="nucleotide sequence ID" value="NZ_VJXX01000001.1"/>
</dbReference>
<comment type="caution">
    <text evidence="1">The sequence shown here is derived from an EMBL/GenBank/DDBJ whole genome shotgun (WGS) entry which is preliminary data.</text>
</comment>